<evidence type="ECO:0000256" key="3">
    <source>
        <dbReference type="SAM" id="Coils"/>
    </source>
</evidence>
<proteinExistence type="inferred from homology"/>
<dbReference type="InterPro" id="IPR058624">
    <property type="entry name" value="MdtA-like_HH"/>
</dbReference>
<dbReference type="Proteomes" id="UP000466730">
    <property type="component" value="Unassembled WGS sequence"/>
</dbReference>
<dbReference type="Gene3D" id="1.10.287.470">
    <property type="entry name" value="Helix hairpin bin"/>
    <property type="match status" value="1"/>
</dbReference>
<dbReference type="EMBL" id="WJPO01000042">
    <property type="protein sequence ID" value="MRH22796.1"/>
    <property type="molecule type" value="Genomic_DNA"/>
</dbReference>
<evidence type="ECO:0000259" key="4">
    <source>
        <dbReference type="Pfam" id="PF25876"/>
    </source>
</evidence>
<dbReference type="Gene3D" id="2.40.30.170">
    <property type="match status" value="1"/>
</dbReference>
<dbReference type="NCBIfam" id="TIGR01730">
    <property type="entry name" value="RND_mfp"/>
    <property type="match status" value="1"/>
</dbReference>
<sequence>MGMVALSAGALQAQDAPAPAVVAVPAEILDLAETASFNGRLDADRRVVLVARVGGTLEEIGFSAGDRVEEGQLLFRIEQALYATAVKEAEGARLGAEAARDRARLERDRQAELVARQAAAQAVLDNAEAELASREADVMRLSAALDRARLNLSYTEIAAPFAGRIGPAMVDVGALIGPEAGALATLFRLDPIHAEFTAPTAALRTYQERIAAGEASKLEAVTLQLANGSTYALPGDVDFVDSAVNPGTDSVTMRARFDNPEGVLLDGELVRVTLTSHKPRGELAVPQQAVQRDVQGAFVLVVGAGNLAEQRRVTVARSTQGYAVIAEGLAEGERVITEGINKVRPGAVVDAAPAGDG</sequence>
<dbReference type="SUPFAM" id="SSF111369">
    <property type="entry name" value="HlyD-like secretion proteins"/>
    <property type="match status" value="1"/>
</dbReference>
<evidence type="ECO:0000256" key="1">
    <source>
        <dbReference type="ARBA" id="ARBA00004196"/>
    </source>
</evidence>
<organism evidence="8 9">
    <name type="scientific">Rhodovulum strictum</name>
    <dbReference type="NCBI Taxonomy" id="58314"/>
    <lineage>
        <taxon>Bacteria</taxon>
        <taxon>Pseudomonadati</taxon>
        <taxon>Pseudomonadota</taxon>
        <taxon>Alphaproteobacteria</taxon>
        <taxon>Rhodobacterales</taxon>
        <taxon>Paracoccaceae</taxon>
        <taxon>Rhodovulum</taxon>
    </lineage>
</organism>
<protein>
    <submittedName>
        <fullName evidence="8">Efflux RND transporter periplasmic adaptor subunit</fullName>
    </submittedName>
</protein>
<name>A0A844B8T2_9RHOB</name>
<evidence type="ECO:0000259" key="7">
    <source>
        <dbReference type="Pfam" id="PF25967"/>
    </source>
</evidence>
<dbReference type="Gene3D" id="2.40.50.100">
    <property type="match status" value="1"/>
</dbReference>
<feature type="domain" description="Multidrug resistance protein MdtA-like barrel-sandwich hybrid" evidence="5">
    <location>
        <begin position="47"/>
        <end position="176"/>
    </location>
</feature>
<evidence type="ECO:0000259" key="5">
    <source>
        <dbReference type="Pfam" id="PF25917"/>
    </source>
</evidence>
<evidence type="ECO:0000313" key="9">
    <source>
        <dbReference type="Proteomes" id="UP000466730"/>
    </source>
</evidence>
<dbReference type="InterPro" id="IPR058625">
    <property type="entry name" value="MdtA-like_BSH"/>
</dbReference>
<dbReference type="AlphaFoldDB" id="A0A844B8T2"/>
<evidence type="ECO:0000256" key="2">
    <source>
        <dbReference type="ARBA" id="ARBA00009477"/>
    </source>
</evidence>
<dbReference type="Gene3D" id="2.40.420.20">
    <property type="match status" value="1"/>
</dbReference>
<dbReference type="OrthoDB" id="9816569at2"/>
<keyword evidence="3" id="KW-0175">Coiled coil</keyword>
<accession>A0A844B8T2</accession>
<dbReference type="PANTHER" id="PTHR30158">
    <property type="entry name" value="ACRA/E-RELATED COMPONENT OF DRUG EFFLUX TRANSPORTER"/>
    <property type="match status" value="1"/>
</dbReference>
<feature type="coiled-coil region" evidence="3">
    <location>
        <begin position="110"/>
        <end position="144"/>
    </location>
</feature>
<dbReference type="PANTHER" id="PTHR30158:SF3">
    <property type="entry name" value="MULTIDRUG EFFLUX PUMP SUBUNIT ACRA-RELATED"/>
    <property type="match status" value="1"/>
</dbReference>
<dbReference type="GO" id="GO:0046677">
    <property type="term" value="P:response to antibiotic"/>
    <property type="evidence" value="ECO:0007669"/>
    <property type="project" value="TreeGrafter"/>
</dbReference>
<dbReference type="GO" id="GO:0005886">
    <property type="term" value="C:plasma membrane"/>
    <property type="evidence" value="ECO:0007669"/>
    <property type="project" value="TreeGrafter"/>
</dbReference>
<evidence type="ECO:0000313" key="8">
    <source>
        <dbReference type="EMBL" id="MRH22796.1"/>
    </source>
</evidence>
<feature type="domain" description="Multidrug resistance protein MdtA-like beta-barrel" evidence="6">
    <location>
        <begin position="191"/>
        <end position="275"/>
    </location>
</feature>
<evidence type="ECO:0000259" key="6">
    <source>
        <dbReference type="Pfam" id="PF25944"/>
    </source>
</evidence>
<dbReference type="Pfam" id="PF25876">
    <property type="entry name" value="HH_MFP_RND"/>
    <property type="match status" value="1"/>
</dbReference>
<dbReference type="InterPro" id="IPR058626">
    <property type="entry name" value="MdtA-like_b-barrel"/>
</dbReference>
<comment type="subcellular location">
    <subcellularLocation>
        <location evidence="1">Cell envelope</location>
    </subcellularLocation>
</comment>
<dbReference type="InterPro" id="IPR006143">
    <property type="entry name" value="RND_pump_MFP"/>
</dbReference>
<dbReference type="Pfam" id="PF25967">
    <property type="entry name" value="RND-MFP_C"/>
    <property type="match status" value="1"/>
</dbReference>
<dbReference type="FunFam" id="2.40.420.20:FF:000001">
    <property type="entry name" value="Efflux RND transporter periplasmic adaptor subunit"/>
    <property type="match status" value="1"/>
</dbReference>
<dbReference type="InterPro" id="IPR058627">
    <property type="entry name" value="MdtA-like_C"/>
</dbReference>
<keyword evidence="9" id="KW-1185">Reference proteome</keyword>
<dbReference type="Pfam" id="PF25917">
    <property type="entry name" value="BSH_RND"/>
    <property type="match status" value="1"/>
</dbReference>
<dbReference type="GO" id="GO:0030313">
    <property type="term" value="C:cell envelope"/>
    <property type="evidence" value="ECO:0007669"/>
    <property type="project" value="UniProtKB-SubCell"/>
</dbReference>
<feature type="domain" description="Multidrug resistance protein MdtA-like C-terminal permuted SH3" evidence="7">
    <location>
        <begin position="284"/>
        <end position="342"/>
    </location>
</feature>
<reference evidence="8 9" key="1">
    <citation type="submission" date="2019-11" db="EMBL/GenBank/DDBJ databases">
        <title>Draft Whole-Genome sequence of the marine photosynthetic bacterium Rhodovulum strictum DSM 11289.</title>
        <authorList>
            <person name="Kyndt J.A."/>
            <person name="Meyer T.E."/>
        </authorList>
    </citation>
    <scope>NUCLEOTIDE SEQUENCE [LARGE SCALE GENOMIC DNA]</scope>
    <source>
        <strain evidence="8 9">DSM 11289</strain>
    </source>
</reference>
<dbReference type="GO" id="GO:0022857">
    <property type="term" value="F:transmembrane transporter activity"/>
    <property type="evidence" value="ECO:0007669"/>
    <property type="project" value="InterPro"/>
</dbReference>
<comment type="similarity">
    <text evidence="2">Belongs to the membrane fusion protein (MFP) (TC 8.A.1) family.</text>
</comment>
<feature type="domain" description="Multidrug resistance protein MdtA-like alpha-helical hairpin" evidence="4">
    <location>
        <begin position="87"/>
        <end position="155"/>
    </location>
</feature>
<dbReference type="Pfam" id="PF25944">
    <property type="entry name" value="Beta-barrel_RND"/>
    <property type="match status" value="1"/>
</dbReference>
<gene>
    <name evidence="8" type="ORF">GH815_17640</name>
</gene>
<comment type="caution">
    <text evidence="8">The sequence shown here is derived from an EMBL/GenBank/DDBJ whole genome shotgun (WGS) entry which is preliminary data.</text>
</comment>